<dbReference type="SUPFAM" id="SSF57783">
    <property type="entry name" value="Zinc beta-ribbon"/>
    <property type="match status" value="1"/>
</dbReference>
<dbReference type="PATRIC" id="fig|467210.3.peg.2340"/>
<evidence type="ECO:0000313" key="6">
    <source>
        <dbReference type="Proteomes" id="UP000070394"/>
    </source>
</evidence>
<dbReference type="AlphaFoldDB" id="A0A133ZGG2"/>
<dbReference type="SMART" id="SM00400">
    <property type="entry name" value="ZnF_CHCC"/>
    <property type="match status" value="1"/>
</dbReference>
<organism evidence="5 6">
    <name type="scientific">Lachnoanaerobaculum saburreum</name>
    <dbReference type="NCBI Taxonomy" id="467210"/>
    <lineage>
        <taxon>Bacteria</taxon>
        <taxon>Bacillati</taxon>
        <taxon>Bacillota</taxon>
        <taxon>Clostridia</taxon>
        <taxon>Lachnospirales</taxon>
        <taxon>Lachnospiraceae</taxon>
        <taxon>Lachnoanaerobaculum</taxon>
    </lineage>
</organism>
<dbReference type="InterPro" id="IPR050219">
    <property type="entry name" value="DnaG_primase"/>
</dbReference>
<gene>
    <name evidence="5" type="ORF">HMPREF1866_02361</name>
</gene>
<dbReference type="InterPro" id="IPR002694">
    <property type="entry name" value="Znf_CHC2"/>
</dbReference>
<sequence length="182" mass="21227">MTSEEIKEKYSMSEILERYGFKPNRAGFICCPFHREKTPSMKIYAKSFYCFGCGKHGDIFDFVAGMENCNFSEAYKSLGGVEDNSRKAKFAEYKRRKAREKATRIAQNERNKKICIFDRQDELRALLSELEPLSDEWANCYRELLQVTAERAKLSKEEDIYEYAYTYVTSGLYQDFYSKGAG</sequence>
<keyword evidence="1" id="KW-0479">Metal-binding</keyword>
<comment type="caution">
    <text evidence="5">The sequence shown here is derived from an EMBL/GenBank/DDBJ whole genome shotgun (WGS) entry which is preliminary data.</text>
</comment>
<evidence type="ECO:0000256" key="3">
    <source>
        <dbReference type="ARBA" id="ARBA00022833"/>
    </source>
</evidence>
<dbReference type="EMBL" id="LSDA01000126">
    <property type="protein sequence ID" value="KXB54509.1"/>
    <property type="molecule type" value="Genomic_DNA"/>
</dbReference>
<dbReference type="GO" id="GO:0003677">
    <property type="term" value="F:DNA binding"/>
    <property type="evidence" value="ECO:0007669"/>
    <property type="project" value="InterPro"/>
</dbReference>
<dbReference type="RefSeq" id="WP_060931950.1">
    <property type="nucleotide sequence ID" value="NZ_KQ959842.1"/>
</dbReference>
<evidence type="ECO:0000259" key="4">
    <source>
        <dbReference type="SMART" id="SM00400"/>
    </source>
</evidence>
<accession>A0A133ZGG2</accession>
<proteinExistence type="predicted"/>
<evidence type="ECO:0000256" key="2">
    <source>
        <dbReference type="ARBA" id="ARBA00022771"/>
    </source>
</evidence>
<name>A0A133ZGG2_9FIRM</name>
<reference evidence="6" key="1">
    <citation type="submission" date="2016-01" db="EMBL/GenBank/DDBJ databases">
        <authorList>
            <person name="Mitreva M."/>
            <person name="Pepin K.H."/>
            <person name="Mihindukulasuriya K.A."/>
            <person name="Fulton R."/>
            <person name="Fronick C."/>
            <person name="O'Laughlin M."/>
            <person name="Miner T."/>
            <person name="Herter B."/>
            <person name="Rosa B.A."/>
            <person name="Cordes M."/>
            <person name="Tomlinson C."/>
            <person name="Wollam A."/>
            <person name="Palsikar V.B."/>
            <person name="Mardis E.R."/>
            <person name="Wilson R.K."/>
        </authorList>
    </citation>
    <scope>NUCLEOTIDE SEQUENCE [LARGE SCALE GENOMIC DNA]</scope>
    <source>
        <strain evidence="6">DNF00896</strain>
    </source>
</reference>
<keyword evidence="3" id="KW-0862">Zinc</keyword>
<dbReference type="PANTHER" id="PTHR30313:SF2">
    <property type="entry name" value="DNA PRIMASE"/>
    <property type="match status" value="1"/>
</dbReference>
<dbReference type="Proteomes" id="UP000070394">
    <property type="component" value="Unassembled WGS sequence"/>
</dbReference>
<feature type="domain" description="Zinc finger CHC2-type" evidence="4">
    <location>
        <begin position="30"/>
        <end position="79"/>
    </location>
</feature>
<dbReference type="InterPro" id="IPR036977">
    <property type="entry name" value="DNA_primase_Znf_CHC2"/>
</dbReference>
<evidence type="ECO:0000256" key="1">
    <source>
        <dbReference type="ARBA" id="ARBA00022723"/>
    </source>
</evidence>
<dbReference type="GO" id="GO:0008270">
    <property type="term" value="F:zinc ion binding"/>
    <property type="evidence" value="ECO:0007669"/>
    <property type="project" value="UniProtKB-KW"/>
</dbReference>
<keyword evidence="6" id="KW-1185">Reference proteome</keyword>
<dbReference type="STRING" id="467210.HMPREF1866_02361"/>
<dbReference type="GO" id="GO:0003899">
    <property type="term" value="F:DNA-directed RNA polymerase activity"/>
    <property type="evidence" value="ECO:0007669"/>
    <property type="project" value="InterPro"/>
</dbReference>
<dbReference type="Pfam" id="PF01807">
    <property type="entry name" value="Zn_ribbon_DnaG"/>
    <property type="match status" value="1"/>
</dbReference>
<keyword evidence="2" id="KW-0863">Zinc-finger</keyword>
<dbReference type="PANTHER" id="PTHR30313">
    <property type="entry name" value="DNA PRIMASE"/>
    <property type="match status" value="1"/>
</dbReference>
<evidence type="ECO:0000313" key="5">
    <source>
        <dbReference type="EMBL" id="KXB54509.1"/>
    </source>
</evidence>
<dbReference type="OrthoDB" id="9773296at2"/>
<dbReference type="GO" id="GO:0006269">
    <property type="term" value="P:DNA replication, synthesis of primer"/>
    <property type="evidence" value="ECO:0007669"/>
    <property type="project" value="TreeGrafter"/>
</dbReference>
<dbReference type="GO" id="GO:0005737">
    <property type="term" value="C:cytoplasm"/>
    <property type="evidence" value="ECO:0007669"/>
    <property type="project" value="TreeGrafter"/>
</dbReference>
<dbReference type="Gene3D" id="3.90.580.10">
    <property type="entry name" value="Zinc finger, CHC2-type domain"/>
    <property type="match status" value="1"/>
</dbReference>
<protein>
    <submittedName>
        <fullName evidence="5">CHC2 zinc finger domain protein</fullName>
    </submittedName>
</protein>